<dbReference type="OrthoDB" id="2593732at2759"/>
<evidence type="ECO:0000313" key="4">
    <source>
        <dbReference type="Proteomes" id="UP001147747"/>
    </source>
</evidence>
<feature type="domain" description="Xylanolytic transcriptional activator regulatory" evidence="2">
    <location>
        <begin position="87"/>
        <end position="274"/>
    </location>
</feature>
<dbReference type="PANTHER" id="PTHR47256:SF10">
    <property type="entry name" value="ZN(II)2CYS6 TRANSCRIPTION FACTOR (EUROFUNG)"/>
    <property type="match status" value="1"/>
</dbReference>
<evidence type="ECO:0000259" key="2">
    <source>
        <dbReference type="Pfam" id="PF04082"/>
    </source>
</evidence>
<dbReference type="InterPro" id="IPR007219">
    <property type="entry name" value="XnlR_reg_dom"/>
</dbReference>
<dbReference type="AlphaFoldDB" id="A0A9W9WCT8"/>
<dbReference type="GO" id="GO:0003677">
    <property type="term" value="F:DNA binding"/>
    <property type="evidence" value="ECO:0007669"/>
    <property type="project" value="InterPro"/>
</dbReference>
<evidence type="ECO:0000256" key="1">
    <source>
        <dbReference type="ARBA" id="ARBA00023242"/>
    </source>
</evidence>
<keyword evidence="4" id="KW-1185">Reference proteome</keyword>
<reference evidence="3" key="1">
    <citation type="submission" date="2022-12" db="EMBL/GenBank/DDBJ databases">
        <authorList>
            <person name="Petersen C."/>
        </authorList>
    </citation>
    <scope>NUCLEOTIDE SEQUENCE</scope>
    <source>
        <strain evidence="3">IBT 29677</strain>
    </source>
</reference>
<dbReference type="CDD" id="cd12148">
    <property type="entry name" value="fungal_TF_MHR"/>
    <property type="match status" value="1"/>
</dbReference>
<accession>A0A9W9WCT8</accession>
<dbReference type="GO" id="GO:0006351">
    <property type="term" value="P:DNA-templated transcription"/>
    <property type="evidence" value="ECO:0007669"/>
    <property type="project" value="InterPro"/>
</dbReference>
<dbReference type="Pfam" id="PF04082">
    <property type="entry name" value="Fungal_trans"/>
    <property type="match status" value="1"/>
</dbReference>
<name>A0A9W9WCT8_9EURO</name>
<dbReference type="RefSeq" id="XP_056494813.1">
    <property type="nucleotide sequence ID" value="XM_056624712.1"/>
</dbReference>
<organism evidence="3 4">
    <name type="scientific">Penicillium cosmopolitanum</name>
    <dbReference type="NCBI Taxonomy" id="1131564"/>
    <lineage>
        <taxon>Eukaryota</taxon>
        <taxon>Fungi</taxon>
        <taxon>Dikarya</taxon>
        <taxon>Ascomycota</taxon>
        <taxon>Pezizomycotina</taxon>
        <taxon>Eurotiomycetes</taxon>
        <taxon>Eurotiomycetidae</taxon>
        <taxon>Eurotiales</taxon>
        <taxon>Aspergillaceae</taxon>
        <taxon>Penicillium</taxon>
    </lineage>
</organism>
<protein>
    <recommendedName>
        <fullName evidence="2">Xylanolytic transcriptional activator regulatory domain-containing protein</fullName>
    </recommendedName>
</protein>
<reference evidence="3" key="2">
    <citation type="journal article" date="2023" name="IMA Fungus">
        <title>Comparative genomic study of the Penicillium genus elucidates a diverse pangenome and 15 lateral gene transfer events.</title>
        <authorList>
            <person name="Petersen C."/>
            <person name="Sorensen T."/>
            <person name="Nielsen M.R."/>
            <person name="Sondergaard T.E."/>
            <person name="Sorensen J.L."/>
            <person name="Fitzpatrick D.A."/>
            <person name="Frisvad J.C."/>
            <person name="Nielsen K.L."/>
        </authorList>
    </citation>
    <scope>NUCLEOTIDE SEQUENCE</scope>
    <source>
        <strain evidence="3">IBT 29677</strain>
    </source>
</reference>
<evidence type="ECO:0000313" key="3">
    <source>
        <dbReference type="EMBL" id="KAJ5414967.1"/>
    </source>
</evidence>
<dbReference type="GeneID" id="81363692"/>
<dbReference type="GO" id="GO:0008270">
    <property type="term" value="F:zinc ion binding"/>
    <property type="evidence" value="ECO:0007669"/>
    <property type="project" value="InterPro"/>
</dbReference>
<dbReference type="PANTHER" id="PTHR47256">
    <property type="entry name" value="ZN(II)2CYS6 TRANSCRIPTION FACTOR (EUROFUNG)-RELATED"/>
    <property type="match status" value="1"/>
</dbReference>
<gene>
    <name evidence="3" type="ORF">N7509_000065</name>
</gene>
<comment type="caution">
    <text evidence="3">The sequence shown here is derived from an EMBL/GenBank/DDBJ whole genome shotgun (WGS) entry which is preliminary data.</text>
</comment>
<sequence>MSRDGSHRLGSPLSEQFVAKSRLSSKLDLVPPSPEDDGHIESPRAILDPYARITLESLCDIPPYRVPAKPWTEATDDNDLVSHLVSLYFTWDHPCAQFVDQGIFLEHMRRGDLDSEFFSFQWQAYAASVVILPILRFFLMPNRSILTARGVFSNPENAFSRGRNFFSEAEKLWKAQEGRSALSSIQALVMMCCVLSYQGKANLSWLMLQQAIQLAHDIGLFMLPRAKYRCRENMTSDMECARAITAWGIFSLNQQMSMKLQKVATLSKPASSIDVAGDHDFDWIPYPRSNQIMYAAKRAHLPQIRQGLAEMTDIMLHVEDLLDDEELSMSSTALCARVEDPYNRLQQWLADWRDASQTRKEPIPQLLILRVKGLHAMMHLVEMLIERDQQGSMIAQLQQEWCAQAEEIAQCLRIHRQSYGIWLIPSQVIDIVQAVFYTLVHHQESSKSSNKVRHAFIEFCRFGIALGQKSKPMAETIYAIQSLSQRGSIQLPTEAITILDGSKLWKCQ</sequence>
<proteinExistence type="predicted"/>
<dbReference type="Proteomes" id="UP001147747">
    <property type="component" value="Unassembled WGS sequence"/>
</dbReference>
<dbReference type="InterPro" id="IPR053187">
    <property type="entry name" value="Notoamide_regulator"/>
</dbReference>
<dbReference type="EMBL" id="JAPZBU010000001">
    <property type="protein sequence ID" value="KAJ5414967.1"/>
    <property type="molecule type" value="Genomic_DNA"/>
</dbReference>
<keyword evidence="1" id="KW-0539">Nucleus</keyword>